<feature type="region of interest" description="Disordered" evidence="1">
    <location>
        <begin position="172"/>
        <end position="194"/>
    </location>
</feature>
<protein>
    <submittedName>
        <fullName evidence="2">Uncharacterized protein</fullName>
    </submittedName>
</protein>
<sequence>MGFTHHLDTASLGAVTVDDDEYKVLLTAAQSGSASVSGESTRTLACKRARALTGAGLFRYAEGAQGGWSRGTWLAYLTCNGWNALWRHSGDRHVDGCGALWGPNGRCTGCRQRRRLDMPAYHQMLQTLTANELTHETRTCALWCIEHGYIRITEATTTKVCPHTGTSIHDGGLDRIPFVTPPDRPLPPHVGEPR</sequence>
<gene>
    <name evidence="2" type="ORF">ERS075579_03998</name>
</gene>
<evidence type="ECO:0000313" key="2">
    <source>
        <dbReference type="EMBL" id="CPV66426.1"/>
    </source>
</evidence>
<feature type="compositionally biased region" description="Pro residues" evidence="1">
    <location>
        <begin position="179"/>
        <end position="194"/>
    </location>
</feature>
<accession>A0A0U0ZSW7</accession>
<name>A0A0U0ZSW7_9MYCO</name>
<reference evidence="2 3" key="1">
    <citation type="submission" date="2015-03" db="EMBL/GenBank/DDBJ databases">
        <authorList>
            <person name="Murphy D."/>
        </authorList>
    </citation>
    <scope>NUCLEOTIDE SEQUENCE [LARGE SCALE GENOMIC DNA]</scope>
    <source>
        <strain evidence="2 3">PAP088</strain>
    </source>
</reference>
<dbReference type="EMBL" id="CSWP01000009">
    <property type="protein sequence ID" value="CPV66426.1"/>
    <property type="molecule type" value="Genomic_DNA"/>
</dbReference>
<dbReference type="Proteomes" id="UP000045782">
    <property type="component" value="Unassembled WGS sequence"/>
</dbReference>
<dbReference type="AlphaFoldDB" id="A0A0U0ZSW7"/>
<evidence type="ECO:0000256" key="1">
    <source>
        <dbReference type="SAM" id="MobiDB-lite"/>
    </source>
</evidence>
<dbReference type="RefSeq" id="WP_052619034.1">
    <property type="nucleotide sequence ID" value="NZ_CSWP01000009.1"/>
</dbReference>
<proteinExistence type="predicted"/>
<organism evidence="2 3">
    <name type="scientific">Mycobacteroides abscessus</name>
    <dbReference type="NCBI Taxonomy" id="36809"/>
    <lineage>
        <taxon>Bacteria</taxon>
        <taxon>Bacillati</taxon>
        <taxon>Actinomycetota</taxon>
        <taxon>Actinomycetes</taxon>
        <taxon>Mycobacteriales</taxon>
        <taxon>Mycobacteriaceae</taxon>
        <taxon>Mycobacteroides</taxon>
    </lineage>
</organism>
<evidence type="ECO:0000313" key="3">
    <source>
        <dbReference type="Proteomes" id="UP000045782"/>
    </source>
</evidence>